<proteinExistence type="predicted"/>
<evidence type="ECO:0000256" key="3">
    <source>
        <dbReference type="ARBA" id="ARBA00022741"/>
    </source>
</evidence>
<keyword evidence="3" id="KW-0547">Nucleotide-binding</keyword>
<dbReference type="SUPFAM" id="SSF52172">
    <property type="entry name" value="CheY-like"/>
    <property type="match status" value="2"/>
</dbReference>
<evidence type="ECO:0000313" key="10">
    <source>
        <dbReference type="Proteomes" id="UP001594351"/>
    </source>
</evidence>
<dbReference type="PROSITE" id="PS50011">
    <property type="entry name" value="PROTEIN_KINASE_DOM"/>
    <property type="match status" value="1"/>
</dbReference>
<evidence type="ECO:0000256" key="6">
    <source>
        <dbReference type="PROSITE-ProRule" id="PRU00169"/>
    </source>
</evidence>
<feature type="domain" description="Response regulatory" evidence="8">
    <location>
        <begin position="450"/>
        <end position="561"/>
    </location>
</feature>
<organism evidence="9 10">
    <name type="scientific">candidate division CSSED10-310 bacterium</name>
    <dbReference type="NCBI Taxonomy" id="2855610"/>
    <lineage>
        <taxon>Bacteria</taxon>
        <taxon>Bacteria division CSSED10-310</taxon>
    </lineage>
</organism>
<dbReference type="EMBL" id="JBHPBY010000442">
    <property type="protein sequence ID" value="MFC1853192.1"/>
    <property type="molecule type" value="Genomic_DNA"/>
</dbReference>
<dbReference type="PROSITE" id="PS00108">
    <property type="entry name" value="PROTEIN_KINASE_ST"/>
    <property type="match status" value="1"/>
</dbReference>
<keyword evidence="4 9" id="KW-0418">Kinase</keyword>
<feature type="domain" description="Protein kinase" evidence="7">
    <location>
        <begin position="20"/>
        <end position="277"/>
    </location>
</feature>
<dbReference type="SMART" id="SM00448">
    <property type="entry name" value="REC"/>
    <property type="match status" value="2"/>
</dbReference>
<dbReference type="GO" id="GO:0016301">
    <property type="term" value="F:kinase activity"/>
    <property type="evidence" value="ECO:0007669"/>
    <property type="project" value="UniProtKB-KW"/>
</dbReference>
<evidence type="ECO:0000256" key="2">
    <source>
        <dbReference type="ARBA" id="ARBA00022679"/>
    </source>
</evidence>
<accession>A0ABV6Z425</accession>
<dbReference type="Pfam" id="PF00069">
    <property type="entry name" value="Pkinase"/>
    <property type="match status" value="1"/>
</dbReference>
<keyword evidence="2" id="KW-0808">Transferase</keyword>
<keyword evidence="6" id="KW-0597">Phosphoprotein</keyword>
<evidence type="ECO:0000256" key="5">
    <source>
        <dbReference type="ARBA" id="ARBA00022840"/>
    </source>
</evidence>
<reference evidence="9 10" key="1">
    <citation type="submission" date="2024-09" db="EMBL/GenBank/DDBJ databases">
        <title>Laminarin stimulates single cell rates of sulfate reduction while oxygen inhibits transcriptomic activity in coastal marine sediment.</title>
        <authorList>
            <person name="Lindsay M."/>
            <person name="Orcutt B."/>
            <person name="Emerson D."/>
            <person name="Stepanauskas R."/>
            <person name="D'Angelo T."/>
        </authorList>
    </citation>
    <scope>NUCLEOTIDE SEQUENCE [LARGE SCALE GENOMIC DNA]</scope>
    <source>
        <strain evidence="9">SAG AM-311-K15</strain>
    </source>
</reference>
<keyword evidence="10" id="KW-1185">Reference proteome</keyword>
<dbReference type="PROSITE" id="PS50110">
    <property type="entry name" value="RESPONSE_REGULATORY"/>
    <property type="match status" value="2"/>
</dbReference>
<dbReference type="InterPro" id="IPR011009">
    <property type="entry name" value="Kinase-like_dom_sf"/>
</dbReference>
<feature type="modified residue" description="4-aspartylphosphate" evidence="6">
    <location>
        <position position="367"/>
    </location>
</feature>
<dbReference type="Gene3D" id="3.40.50.2300">
    <property type="match status" value="2"/>
</dbReference>
<evidence type="ECO:0000256" key="1">
    <source>
        <dbReference type="ARBA" id="ARBA00022527"/>
    </source>
</evidence>
<dbReference type="CDD" id="cd14014">
    <property type="entry name" value="STKc_PknB_like"/>
    <property type="match status" value="1"/>
</dbReference>
<dbReference type="Gene3D" id="1.10.510.10">
    <property type="entry name" value="Transferase(Phosphotransferase) domain 1"/>
    <property type="match status" value="1"/>
</dbReference>
<dbReference type="InterPro" id="IPR011006">
    <property type="entry name" value="CheY-like_superfamily"/>
</dbReference>
<dbReference type="InterPro" id="IPR001789">
    <property type="entry name" value="Sig_transdc_resp-reg_receiver"/>
</dbReference>
<protein>
    <submittedName>
        <fullName evidence="9">Protein kinase</fullName>
    </submittedName>
</protein>
<name>A0ABV6Z425_UNCC1</name>
<keyword evidence="5" id="KW-0067">ATP-binding</keyword>
<gene>
    <name evidence="9" type="ORF">ACFL27_23590</name>
</gene>
<sequence length="561" mass="63535">MFDEHQNGFLVKGMIFNERYKIVKLLGKGGVGGVYQAEDTLLNEQVALKILQSHRLFSPAARTRFIRETKITRTLNHENIIRIHDMGTLENLLYISMEFIDGHDLKYYVLNKIELGTDTLFKIVYQILNGLDYAHQKGIIHRDLKPHNCMLRFDMVLKIVDFGLAKFHVLEGITHEGDIMGTPEYMAPEQALGKTVDKRADIYSLGTVLYELFTDSPPFRAPNPIETLSMHVNSPIPDPADIAPSIDPLIRDIIIRCLQKHPEERFQTVSEIIHRFSAHEIITKMTGTLGEAIDEIAVTLQEKKMIVPEQALPKVSKKILLVDDDPIFLQTLQDQVSLVSDEVDAVGNPNDGLMKIHTQDYAVVVSDYDMGAMNGVDFLEKVAQHTPHTKRILLTGKPSLEIAMDAVNRGAVQKFFIKPFKGKEFLKTIKDLVHDYEKTKKPGLDRPKMQVLVVHDSRKVRQEIRNTLKDKFEVRMAEDGTEALSLIDKHDFHAIISGQELADMSGPELLTLALKRVTSPSLTIVFDYQKDLFPGSLPERTISIPFEKGVTTLKDVLLTRL</sequence>
<dbReference type="Pfam" id="PF00072">
    <property type="entry name" value="Response_reg"/>
    <property type="match status" value="2"/>
</dbReference>
<dbReference type="InterPro" id="IPR008271">
    <property type="entry name" value="Ser/Thr_kinase_AS"/>
</dbReference>
<dbReference type="Proteomes" id="UP001594351">
    <property type="component" value="Unassembled WGS sequence"/>
</dbReference>
<dbReference type="SMART" id="SM00220">
    <property type="entry name" value="S_TKc"/>
    <property type="match status" value="1"/>
</dbReference>
<evidence type="ECO:0000256" key="4">
    <source>
        <dbReference type="ARBA" id="ARBA00022777"/>
    </source>
</evidence>
<keyword evidence="1" id="KW-0723">Serine/threonine-protein kinase</keyword>
<dbReference type="PANTHER" id="PTHR24345">
    <property type="entry name" value="SERINE/THREONINE-PROTEIN KINASE PLK"/>
    <property type="match status" value="1"/>
</dbReference>
<comment type="caution">
    <text evidence="9">The sequence shown here is derived from an EMBL/GenBank/DDBJ whole genome shotgun (WGS) entry which is preliminary data.</text>
</comment>
<dbReference type="PANTHER" id="PTHR24345:SF91">
    <property type="entry name" value="SERINE_THREONINE-PROTEIN KINASE PLK4"/>
    <property type="match status" value="1"/>
</dbReference>
<evidence type="ECO:0000313" key="9">
    <source>
        <dbReference type="EMBL" id="MFC1853192.1"/>
    </source>
</evidence>
<feature type="domain" description="Response regulatory" evidence="8">
    <location>
        <begin position="318"/>
        <end position="433"/>
    </location>
</feature>
<dbReference type="Gene3D" id="3.30.200.20">
    <property type="entry name" value="Phosphorylase Kinase, domain 1"/>
    <property type="match status" value="1"/>
</dbReference>
<evidence type="ECO:0000259" key="7">
    <source>
        <dbReference type="PROSITE" id="PS50011"/>
    </source>
</evidence>
<evidence type="ECO:0000259" key="8">
    <source>
        <dbReference type="PROSITE" id="PS50110"/>
    </source>
</evidence>
<dbReference type="InterPro" id="IPR000719">
    <property type="entry name" value="Prot_kinase_dom"/>
</dbReference>
<comment type="caution">
    <text evidence="6">Lacks conserved residue(s) required for the propagation of feature annotation.</text>
</comment>
<dbReference type="SUPFAM" id="SSF56112">
    <property type="entry name" value="Protein kinase-like (PK-like)"/>
    <property type="match status" value="1"/>
</dbReference>